<evidence type="ECO:0000313" key="6">
    <source>
        <dbReference type="EMBL" id="CAG2208430.1"/>
    </source>
</evidence>
<dbReference type="Gene3D" id="2.20.100.10">
    <property type="entry name" value="Thrombospondin type-1 (TSP1) repeat"/>
    <property type="match status" value="2"/>
</dbReference>
<dbReference type="InterPro" id="IPR000884">
    <property type="entry name" value="TSP1_rpt"/>
</dbReference>
<dbReference type="SUPFAM" id="SSF82895">
    <property type="entry name" value="TSP-1 type 1 repeat"/>
    <property type="match status" value="2"/>
</dbReference>
<dbReference type="Pfam" id="PF00090">
    <property type="entry name" value="TSP_1"/>
    <property type="match status" value="1"/>
</dbReference>
<sequence length="412" mass="45729">MHPKQSWFPDLLRLSCACPLVLPLRPDLLSQIKGKVLYQNPEKLHLHAWLLSGLASERGFSEEQPSISQSLSETPLALSMMQNGQSSQIGVVSREIDPFKDKSSVTLLTDPAFLAKNQIQIKCRTSCDSALPSDSISVLLCPVRILSIYLERTSYYTFEGREGTDALLNCIGEAGTVSNYADYVYPGNPYIVIDEVKYTLESFNDCLHNYTYGVKNKCDNLTTCHFQISNELVGSSCGTGGNAWGGGWTIWSSYDSCSRNCGSGYKTRTRTCTNPTPNDFSKNLVCMDGSVNQIERCNYGNCTHSSNLNGDSNFIKTCDDYNTKGSLAVTKAWWHGCNCGGHIVVKPIRPHFHNGLSGSEWSGCSLTCDRGSQIRTRFCEPDTESDTNDGYINRCGQRYDETHTLRPGNVYY</sequence>
<dbReference type="SMART" id="SM00209">
    <property type="entry name" value="TSP1"/>
    <property type="match status" value="2"/>
</dbReference>
<gene>
    <name evidence="6" type="ORF">MEDL_22639</name>
</gene>
<keyword evidence="5" id="KW-1015">Disulfide bond</keyword>
<keyword evidence="4" id="KW-0677">Repeat</keyword>
<dbReference type="Proteomes" id="UP000683360">
    <property type="component" value="Unassembled WGS sequence"/>
</dbReference>
<comment type="subcellular location">
    <subcellularLocation>
        <location evidence="1">Secreted</location>
    </subcellularLocation>
</comment>
<keyword evidence="2" id="KW-0964">Secreted</keyword>
<dbReference type="PANTHER" id="PTHR22906">
    <property type="entry name" value="PROPERDIN"/>
    <property type="match status" value="1"/>
</dbReference>
<keyword evidence="7" id="KW-1185">Reference proteome</keyword>
<name>A0A8S3RID6_MYTED</name>
<dbReference type="EMBL" id="CAJPWZ010001110">
    <property type="protein sequence ID" value="CAG2208430.1"/>
    <property type="molecule type" value="Genomic_DNA"/>
</dbReference>
<organism evidence="6 7">
    <name type="scientific">Mytilus edulis</name>
    <name type="common">Blue mussel</name>
    <dbReference type="NCBI Taxonomy" id="6550"/>
    <lineage>
        <taxon>Eukaryota</taxon>
        <taxon>Metazoa</taxon>
        <taxon>Spiralia</taxon>
        <taxon>Lophotrochozoa</taxon>
        <taxon>Mollusca</taxon>
        <taxon>Bivalvia</taxon>
        <taxon>Autobranchia</taxon>
        <taxon>Pteriomorphia</taxon>
        <taxon>Mytilida</taxon>
        <taxon>Mytiloidea</taxon>
        <taxon>Mytilidae</taxon>
        <taxon>Mytilinae</taxon>
        <taxon>Mytilus</taxon>
    </lineage>
</organism>
<protein>
    <submittedName>
        <fullName evidence="6">Uncharacterized protein</fullName>
    </submittedName>
</protein>
<dbReference type="InterPro" id="IPR052065">
    <property type="entry name" value="Compl_asym_regulator"/>
</dbReference>
<evidence type="ECO:0000256" key="1">
    <source>
        <dbReference type="ARBA" id="ARBA00004613"/>
    </source>
</evidence>
<comment type="caution">
    <text evidence="6">The sequence shown here is derived from an EMBL/GenBank/DDBJ whole genome shotgun (WGS) entry which is preliminary data.</text>
</comment>
<evidence type="ECO:0000313" key="7">
    <source>
        <dbReference type="Proteomes" id="UP000683360"/>
    </source>
</evidence>
<dbReference type="InterPro" id="IPR036383">
    <property type="entry name" value="TSP1_rpt_sf"/>
</dbReference>
<dbReference type="PROSITE" id="PS50092">
    <property type="entry name" value="TSP1"/>
    <property type="match status" value="1"/>
</dbReference>
<evidence type="ECO:0000256" key="2">
    <source>
        <dbReference type="ARBA" id="ARBA00022525"/>
    </source>
</evidence>
<evidence type="ECO:0000256" key="4">
    <source>
        <dbReference type="ARBA" id="ARBA00022737"/>
    </source>
</evidence>
<evidence type="ECO:0000256" key="5">
    <source>
        <dbReference type="ARBA" id="ARBA00023157"/>
    </source>
</evidence>
<reference evidence="6" key="1">
    <citation type="submission" date="2021-03" db="EMBL/GenBank/DDBJ databases">
        <authorList>
            <person name="Bekaert M."/>
        </authorList>
    </citation>
    <scope>NUCLEOTIDE SEQUENCE</scope>
</reference>
<dbReference type="Pfam" id="PF19030">
    <property type="entry name" value="TSP1_ADAMTS"/>
    <property type="match status" value="1"/>
</dbReference>
<keyword evidence="3" id="KW-0732">Signal</keyword>
<dbReference type="AlphaFoldDB" id="A0A8S3RID6"/>
<accession>A0A8S3RID6</accession>
<evidence type="ECO:0000256" key="3">
    <source>
        <dbReference type="ARBA" id="ARBA00022729"/>
    </source>
</evidence>
<proteinExistence type="predicted"/>
<dbReference type="PANTHER" id="PTHR22906:SF43">
    <property type="entry name" value="PROPERDIN"/>
    <property type="match status" value="1"/>
</dbReference>